<dbReference type="Proteomes" id="UP001178507">
    <property type="component" value="Unassembled WGS sequence"/>
</dbReference>
<dbReference type="AlphaFoldDB" id="A0AA36JDJ1"/>
<dbReference type="Gene3D" id="3.90.1410.10">
    <property type="entry name" value="set domain protein methyltransferase, domain 1"/>
    <property type="match status" value="1"/>
</dbReference>
<dbReference type="InterPro" id="IPR046341">
    <property type="entry name" value="SET_dom_sf"/>
</dbReference>
<name>A0AA36JDJ1_9DINO</name>
<accession>A0AA36JDJ1</accession>
<protein>
    <submittedName>
        <fullName evidence="1">Uncharacterized protein</fullName>
    </submittedName>
</protein>
<dbReference type="CDD" id="cd10527">
    <property type="entry name" value="SET_LSMT"/>
    <property type="match status" value="1"/>
</dbReference>
<proteinExistence type="predicted"/>
<keyword evidence="2" id="KW-1185">Reference proteome</keyword>
<dbReference type="GO" id="GO:0016279">
    <property type="term" value="F:protein-lysine N-methyltransferase activity"/>
    <property type="evidence" value="ECO:0007669"/>
    <property type="project" value="TreeGrafter"/>
</dbReference>
<dbReference type="PANTHER" id="PTHR13271">
    <property type="entry name" value="UNCHARACTERIZED PUTATIVE METHYLTRANSFERASE"/>
    <property type="match status" value="1"/>
</dbReference>
<evidence type="ECO:0000313" key="2">
    <source>
        <dbReference type="Proteomes" id="UP001178507"/>
    </source>
</evidence>
<organism evidence="1 2">
    <name type="scientific">Effrenium voratum</name>
    <dbReference type="NCBI Taxonomy" id="2562239"/>
    <lineage>
        <taxon>Eukaryota</taxon>
        <taxon>Sar</taxon>
        <taxon>Alveolata</taxon>
        <taxon>Dinophyceae</taxon>
        <taxon>Suessiales</taxon>
        <taxon>Symbiodiniaceae</taxon>
        <taxon>Effrenium</taxon>
    </lineage>
</organism>
<dbReference type="SUPFAM" id="SSF82199">
    <property type="entry name" value="SET domain"/>
    <property type="match status" value="1"/>
</dbReference>
<comment type="caution">
    <text evidence="1">The sequence shown here is derived from an EMBL/GenBank/DDBJ whole genome shotgun (WGS) entry which is preliminary data.</text>
</comment>
<sequence length="342" mass="38348">MFAYETAAGSCATLRQDMLQAPMLPPDRKRAGLQSKVGVECGKFPNPRDAEEQLRGVALQPFVQLLLAKEEEDRQAALEQLGDRLEAAYSAQRWRWAHAAVLTRAGRGLPTTEEPGHLAIVPLFDFANTAEEPSASCRLCGDFIELVTSRDLKAGEEVTISYGEQSQEQQLFTFGFFLDGSPLEILTPLAMVAPPEDELRNVLLRLHFLERHEAANPALPDLPPFAVLRLDRAGWLDLSELYVTSNLLAMPESELRDIAEHVKQTHTLPERVRMPSLTALRHLVAVLAQWHEELSAPAPKAKEPRFAATRAYRRKCRELVAQALQRVRKEEVRVGLRNFCSD</sequence>
<gene>
    <name evidence="1" type="ORF">EVOR1521_LOCUS26731</name>
</gene>
<evidence type="ECO:0000313" key="1">
    <source>
        <dbReference type="EMBL" id="CAJ1404238.1"/>
    </source>
</evidence>
<dbReference type="InterPro" id="IPR050600">
    <property type="entry name" value="SETD3_SETD6_MTase"/>
</dbReference>
<dbReference type="EMBL" id="CAUJNA010003531">
    <property type="protein sequence ID" value="CAJ1404238.1"/>
    <property type="molecule type" value="Genomic_DNA"/>
</dbReference>
<reference evidence="1" key="1">
    <citation type="submission" date="2023-08" db="EMBL/GenBank/DDBJ databases">
        <authorList>
            <person name="Chen Y."/>
            <person name="Shah S."/>
            <person name="Dougan E. K."/>
            <person name="Thang M."/>
            <person name="Chan C."/>
        </authorList>
    </citation>
    <scope>NUCLEOTIDE SEQUENCE</scope>
</reference>